<feature type="domain" description="C2H2-type" evidence="2">
    <location>
        <begin position="27"/>
        <end position="54"/>
    </location>
</feature>
<feature type="non-terminal residue" evidence="3">
    <location>
        <position position="97"/>
    </location>
</feature>
<proteinExistence type="predicted"/>
<dbReference type="SMART" id="SM00355">
    <property type="entry name" value="ZnF_C2H2"/>
    <property type="match status" value="2"/>
</dbReference>
<gene>
    <name evidence="3" type="primary">Lola_3</name>
    <name evidence="3" type="ORF">G6Z75_0011877</name>
</gene>
<name>A0A836EYR4_9HYME</name>
<dbReference type="Gene3D" id="3.30.160.60">
    <property type="entry name" value="Classic Zinc Finger"/>
    <property type="match status" value="1"/>
</dbReference>
<keyword evidence="1" id="KW-0862">Zinc</keyword>
<dbReference type="AlphaFoldDB" id="A0A836EYR4"/>
<dbReference type="InterPro" id="IPR013087">
    <property type="entry name" value="Znf_C2H2_type"/>
</dbReference>
<protein>
    <submittedName>
        <fullName evidence="3">LOLA3 protein</fullName>
    </submittedName>
</protein>
<comment type="caution">
    <text evidence="3">The sequence shown here is derived from an EMBL/GenBank/DDBJ whole genome shotgun (WGS) entry which is preliminary data.</text>
</comment>
<dbReference type="Pfam" id="PF13909">
    <property type="entry name" value="zf-H2C2_5"/>
    <property type="match status" value="1"/>
</dbReference>
<keyword evidence="1" id="KW-0479">Metal-binding</keyword>
<dbReference type="SUPFAM" id="SSF57667">
    <property type="entry name" value="beta-beta-alpha zinc fingers"/>
    <property type="match status" value="1"/>
</dbReference>
<dbReference type="GO" id="GO:0008270">
    <property type="term" value="F:zinc ion binding"/>
    <property type="evidence" value="ECO:0007669"/>
    <property type="project" value="UniProtKB-KW"/>
</dbReference>
<feature type="non-terminal residue" evidence="3">
    <location>
        <position position="1"/>
    </location>
</feature>
<organism evidence="3 4">
    <name type="scientific">Acromyrmex insinuator</name>
    <dbReference type="NCBI Taxonomy" id="230686"/>
    <lineage>
        <taxon>Eukaryota</taxon>
        <taxon>Metazoa</taxon>
        <taxon>Ecdysozoa</taxon>
        <taxon>Arthropoda</taxon>
        <taxon>Hexapoda</taxon>
        <taxon>Insecta</taxon>
        <taxon>Pterygota</taxon>
        <taxon>Neoptera</taxon>
        <taxon>Endopterygota</taxon>
        <taxon>Hymenoptera</taxon>
        <taxon>Apocrita</taxon>
        <taxon>Aculeata</taxon>
        <taxon>Formicoidea</taxon>
        <taxon>Formicidae</taxon>
        <taxon>Myrmicinae</taxon>
        <taxon>Acromyrmex</taxon>
    </lineage>
</organism>
<dbReference type="EMBL" id="JAANHZ010000005">
    <property type="protein sequence ID" value="KAG5316852.1"/>
    <property type="molecule type" value="Genomic_DNA"/>
</dbReference>
<accession>A0A836EYR4</accession>
<evidence type="ECO:0000256" key="1">
    <source>
        <dbReference type="PROSITE-ProRule" id="PRU00042"/>
    </source>
</evidence>
<reference evidence="3" key="1">
    <citation type="submission" date="2020-02" db="EMBL/GenBank/DDBJ databases">
        <title>Relaxed selection underlies rapid genomic changes in the transitions from sociality to social parasitism in ants.</title>
        <authorList>
            <person name="Bi X."/>
        </authorList>
    </citation>
    <scope>NUCLEOTIDE SEQUENCE</scope>
    <source>
        <strain evidence="3">BGI-DK2013a</strain>
        <tissue evidence="3">Whole body</tissue>
    </source>
</reference>
<evidence type="ECO:0000313" key="3">
    <source>
        <dbReference type="EMBL" id="KAG5316852.1"/>
    </source>
</evidence>
<dbReference type="Proteomes" id="UP000667349">
    <property type="component" value="Unassembled WGS sequence"/>
</dbReference>
<keyword evidence="4" id="KW-1185">Reference proteome</keyword>
<sequence>MTVSAPSILGIEHKQKIRRRSKVKPKYPCTNCSSTFKHKRSLLKHLKYECGQSPRFKCPYCELISKKSSNILRHIRLKHKGYEVYVQDICYLRPDID</sequence>
<dbReference type="InterPro" id="IPR036236">
    <property type="entry name" value="Znf_C2H2_sf"/>
</dbReference>
<keyword evidence="1" id="KW-0863">Zinc-finger</keyword>
<evidence type="ECO:0000259" key="2">
    <source>
        <dbReference type="PROSITE" id="PS50157"/>
    </source>
</evidence>
<dbReference type="PROSITE" id="PS50157">
    <property type="entry name" value="ZINC_FINGER_C2H2_2"/>
    <property type="match status" value="2"/>
</dbReference>
<dbReference type="Pfam" id="PF00096">
    <property type="entry name" value="zf-C2H2"/>
    <property type="match status" value="1"/>
</dbReference>
<feature type="domain" description="C2H2-type" evidence="2">
    <location>
        <begin position="56"/>
        <end position="84"/>
    </location>
</feature>
<evidence type="ECO:0000313" key="4">
    <source>
        <dbReference type="Proteomes" id="UP000667349"/>
    </source>
</evidence>